<dbReference type="Proteomes" id="UP001432180">
    <property type="component" value="Chromosome"/>
</dbReference>
<sequence>MHCRDYSDWEQEANKLREEKEVLLDGFKAWLAESGLKEKTIDKHAGSYKYEAGDILSVIAISGLASVGLSVGNDPLPATAGLAEFKQQAPGKKPWQLSFFCNKKLAKRRGRCLKPTKTVEYYQGNADPPCRRGVLNRRFLTV</sequence>
<accession>A0ABZ0SCZ6</accession>
<evidence type="ECO:0000313" key="1">
    <source>
        <dbReference type="EMBL" id="WPL18782.1"/>
    </source>
</evidence>
<dbReference type="RefSeq" id="WP_328984524.1">
    <property type="nucleotide sequence ID" value="NZ_CP121472.1"/>
</dbReference>
<organism evidence="1 2">
    <name type="scientific">Thiorhodovibrio winogradskyi</name>
    <dbReference type="NCBI Taxonomy" id="77007"/>
    <lineage>
        <taxon>Bacteria</taxon>
        <taxon>Pseudomonadati</taxon>
        <taxon>Pseudomonadota</taxon>
        <taxon>Gammaproteobacteria</taxon>
        <taxon>Chromatiales</taxon>
        <taxon>Chromatiaceae</taxon>
        <taxon>Thiorhodovibrio</taxon>
    </lineage>
</organism>
<gene>
    <name evidence="1" type="ORF">Thiowin_03873</name>
</gene>
<reference evidence="1 2" key="1">
    <citation type="journal article" date="2023" name="Microorganisms">
        <title>Thiorhodovibrio frisius and Trv. litoralis spp. nov., Two Novel Members from a Clade of Fastidious Purple Sulfur Bacteria That Exhibit Unique Red-Shifted Light-Harvesting Capabilities.</title>
        <authorList>
            <person name="Methner A."/>
            <person name="Kuzyk S.B."/>
            <person name="Petersen J."/>
            <person name="Bauer S."/>
            <person name="Brinkmann H."/>
            <person name="Sichau K."/>
            <person name="Wanner G."/>
            <person name="Wolf J."/>
            <person name="Neumann-Schaal M."/>
            <person name="Henke P."/>
            <person name="Tank M."/>
            <person name="Sproer C."/>
            <person name="Bunk B."/>
            <person name="Overmann J."/>
        </authorList>
    </citation>
    <scope>NUCLEOTIDE SEQUENCE [LARGE SCALE GENOMIC DNA]</scope>
    <source>
        <strain evidence="1 2">DSM 6702</strain>
    </source>
</reference>
<keyword evidence="2" id="KW-1185">Reference proteome</keyword>
<evidence type="ECO:0000313" key="2">
    <source>
        <dbReference type="Proteomes" id="UP001432180"/>
    </source>
</evidence>
<name>A0ABZ0SCZ6_9GAMM</name>
<dbReference type="EMBL" id="CP121472">
    <property type="protein sequence ID" value="WPL18782.1"/>
    <property type="molecule type" value="Genomic_DNA"/>
</dbReference>
<protein>
    <submittedName>
        <fullName evidence="1">Uncharacterized protein</fullName>
    </submittedName>
</protein>
<proteinExistence type="predicted"/>